<evidence type="ECO:0000256" key="2">
    <source>
        <dbReference type="ARBA" id="ARBA00022741"/>
    </source>
</evidence>
<evidence type="ECO:0000313" key="13">
    <source>
        <dbReference type="Proteomes" id="UP000280935"/>
    </source>
</evidence>
<dbReference type="GO" id="GO:0004527">
    <property type="term" value="F:exonuclease activity"/>
    <property type="evidence" value="ECO:0007669"/>
    <property type="project" value="UniProtKB-KW"/>
</dbReference>
<dbReference type="OrthoDB" id="9762834at2"/>
<dbReference type="PANTHER" id="PTHR30591:SF1">
    <property type="entry name" value="RECBCD ENZYME SUBUNIT RECC"/>
    <property type="match status" value="1"/>
</dbReference>
<keyword evidence="1" id="KW-0540">Nuclease</keyword>
<accession>A0A3P1WU50</accession>
<evidence type="ECO:0000313" key="12">
    <source>
        <dbReference type="EMBL" id="RRD50104.1"/>
    </source>
</evidence>
<feature type="domain" description="RecC C-terminal" evidence="11">
    <location>
        <begin position="669"/>
        <end position="883"/>
    </location>
</feature>
<sequence length="964" mass="104530">MATLRRHTAARWDDLIDGLAAWARDLGLGVLDRARVIVPSPAVGRLAGQALAGRLGILAGIVFVTPEEWRIERERSLGDGESSPWRGRALHLAVWEALQDPALLGEHRALAAHLADGRILEASRRIARVLAVHVEHRLDLVAGWLSDPDPAGLPEHLAWLPELFVRVSELLEWDPVEEFERLRSELPQLEDLPTAMLLCPDLSPTTELLLAAGPADVVDFELDGTARPTSVTWLGSHGPQRQVELVRDELCHLLAAHPELEPRDILLVVDDPAAWWPALTAALAPTSGGATRPHPGRSLRLQRPPAAREPNPVLALVAEATRLAESRVEASTALDLLGRAPLRHRWSLPERPELAELLARAGVRWGLDAQHRAAHGLPGVTQNTLARGLDRLLAGITLAPDSLALPIAGAEGVTSPQLEVIGALTELYSRLRRHSLDSEAATVPTWVQRSLGLITGTMSLPRDEEWLLEEATTRLAALARETTLSPVVVTAAQFARLVDELAARPSARPVVGNGGMTVATPEEVPGAGFKVVALLGLDDPPAAAMPDVPDPAQLPDAREAWFTALLASARGAEHLVVTHQARSSVTGDPLEAPTVLDRLARSLDLAPDVRQGTATPHAAANFRGPRPSFDAQALAAARLQADRAVKAPTACTRRRRSVLALPELPSSPRVTVEEVARFLKDPALAFLRERAGIRPLTPEDPSDDLALTVSGLDAWGVRSRLLAAARAGEPPWDAARAEQRRELLPIGQLGRSGLEADLELIGALWLQARDDWEAPVTDHPVSVEVGGTRLVGQVRLRGDQIVVMTPSQPPGPLFEPWVQILALAASGRYARARIHHLRQDFGRSHTQVTTLEVPPNAAEVLGWLVRGTVLSRSRLVPVPAGPARELVQGLRTGRPAPEAWSRPVDAYDSPWAWRPGHWEHFYDQTADQLWVDPPQPEDPPGDDRFGSFGRWAFALHAPLLEATR</sequence>
<comment type="caution">
    <text evidence="12">The sequence shown here is derived from an EMBL/GenBank/DDBJ whole genome shotgun (WGS) entry which is preliminary data.</text>
</comment>
<evidence type="ECO:0000256" key="9">
    <source>
        <dbReference type="ARBA" id="ARBA00023204"/>
    </source>
</evidence>
<feature type="region of interest" description="Disordered" evidence="10">
    <location>
        <begin position="285"/>
        <end position="305"/>
    </location>
</feature>
<evidence type="ECO:0000256" key="6">
    <source>
        <dbReference type="ARBA" id="ARBA00022839"/>
    </source>
</evidence>
<evidence type="ECO:0000256" key="5">
    <source>
        <dbReference type="ARBA" id="ARBA00022806"/>
    </source>
</evidence>
<dbReference type="GO" id="GO:0003677">
    <property type="term" value="F:DNA binding"/>
    <property type="evidence" value="ECO:0007669"/>
    <property type="project" value="UniProtKB-KW"/>
</dbReference>
<keyword evidence="9" id="KW-0234">DNA repair</keyword>
<evidence type="ECO:0000256" key="8">
    <source>
        <dbReference type="ARBA" id="ARBA00023125"/>
    </source>
</evidence>
<dbReference type="AlphaFoldDB" id="A0A3P1WU50"/>
<dbReference type="Proteomes" id="UP000280935">
    <property type="component" value="Unassembled WGS sequence"/>
</dbReference>
<dbReference type="SUPFAM" id="SSF52540">
    <property type="entry name" value="P-loop containing nucleoside triphosphate hydrolases"/>
    <property type="match status" value="2"/>
</dbReference>
<dbReference type="Gene3D" id="3.40.50.10930">
    <property type="match status" value="1"/>
</dbReference>
<dbReference type="PANTHER" id="PTHR30591">
    <property type="entry name" value="RECBCD ENZYME SUBUNIT RECC"/>
    <property type="match status" value="1"/>
</dbReference>
<keyword evidence="2" id="KW-0547">Nucleotide-binding</keyword>
<dbReference type="InterPro" id="IPR011335">
    <property type="entry name" value="Restrct_endonuc-II-like"/>
</dbReference>
<name>A0A3P1WU50_9ACTN</name>
<dbReference type="EMBL" id="RQYT01000009">
    <property type="protein sequence ID" value="RRD50104.1"/>
    <property type="molecule type" value="Genomic_DNA"/>
</dbReference>
<keyword evidence="7" id="KW-0067">ATP-binding</keyword>
<dbReference type="GO" id="GO:0004386">
    <property type="term" value="F:helicase activity"/>
    <property type="evidence" value="ECO:0007669"/>
    <property type="project" value="UniProtKB-KW"/>
</dbReference>
<evidence type="ECO:0000256" key="4">
    <source>
        <dbReference type="ARBA" id="ARBA00022801"/>
    </source>
</evidence>
<evidence type="ECO:0000259" key="11">
    <source>
        <dbReference type="Pfam" id="PF17946"/>
    </source>
</evidence>
<keyword evidence="4" id="KW-0378">Hydrolase</keyword>
<dbReference type="GO" id="GO:0006310">
    <property type="term" value="P:DNA recombination"/>
    <property type="evidence" value="ECO:0007669"/>
    <property type="project" value="TreeGrafter"/>
</dbReference>
<keyword evidence="8" id="KW-0238">DNA-binding</keyword>
<reference evidence="12 13" key="1">
    <citation type="submission" date="2018-11" db="EMBL/GenBank/DDBJ databases">
        <title>Genomes From Bacteria Associated with the Canine Oral Cavity: a Test Case for Automated Genome-Based Taxonomic Assignment.</title>
        <authorList>
            <person name="Coil D.A."/>
            <person name="Jospin G."/>
            <person name="Darling A.E."/>
            <person name="Wallis C."/>
            <person name="Davis I.J."/>
            <person name="Harris S."/>
            <person name="Eisen J.A."/>
            <person name="Holcombe L.J."/>
            <person name="O'Flynn C."/>
        </authorList>
    </citation>
    <scope>NUCLEOTIDE SEQUENCE [LARGE SCALE GENOMIC DNA]</scope>
    <source>
        <strain evidence="12 13">OH2822_COT-296</strain>
    </source>
</reference>
<dbReference type="SUPFAM" id="SSF52980">
    <property type="entry name" value="Restriction endonuclease-like"/>
    <property type="match status" value="1"/>
</dbReference>
<dbReference type="InterPro" id="IPR027417">
    <property type="entry name" value="P-loop_NTPase"/>
</dbReference>
<dbReference type="Pfam" id="PF04257">
    <property type="entry name" value="Exonuc_V_gamma"/>
    <property type="match status" value="1"/>
</dbReference>
<evidence type="ECO:0000256" key="1">
    <source>
        <dbReference type="ARBA" id="ARBA00022722"/>
    </source>
</evidence>
<evidence type="ECO:0000256" key="10">
    <source>
        <dbReference type="SAM" id="MobiDB-lite"/>
    </source>
</evidence>
<keyword evidence="6" id="KW-0269">Exonuclease</keyword>
<dbReference type="GO" id="GO:0006281">
    <property type="term" value="P:DNA repair"/>
    <property type="evidence" value="ECO:0007669"/>
    <property type="project" value="UniProtKB-KW"/>
</dbReference>
<organism evidence="12 13">
    <name type="scientific">Arachnia propionica</name>
    <dbReference type="NCBI Taxonomy" id="1750"/>
    <lineage>
        <taxon>Bacteria</taxon>
        <taxon>Bacillati</taxon>
        <taxon>Actinomycetota</taxon>
        <taxon>Actinomycetes</taxon>
        <taxon>Propionibacteriales</taxon>
        <taxon>Propionibacteriaceae</taxon>
        <taxon>Arachnia</taxon>
    </lineage>
</organism>
<dbReference type="RefSeq" id="WP_125227547.1">
    <property type="nucleotide sequence ID" value="NZ_RQYT01000009.1"/>
</dbReference>
<dbReference type="Pfam" id="PF17946">
    <property type="entry name" value="RecC_C"/>
    <property type="match status" value="1"/>
</dbReference>
<dbReference type="GO" id="GO:0005524">
    <property type="term" value="F:ATP binding"/>
    <property type="evidence" value="ECO:0007669"/>
    <property type="project" value="UniProtKB-KW"/>
</dbReference>
<evidence type="ECO:0000256" key="7">
    <source>
        <dbReference type="ARBA" id="ARBA00022840"/>
    </source>
</evidence>
<keyword evidence="5" id="KW-0347">Helicase</keyword>
<proteinExistence type="predicted"/>
<evidence type="ECO:0000256" key="3">
    <source>
        <dbReference type="ARBA" id="ARBA00022763"/>
    </source>
</evidence>
<gene>
    <name evidence="12" type="ORF">EII35_05970</name>
</gene>
<dbReference type="Gene3D" id="1.10.486.10">
    <property type="entry name" value="PCRA, domain 4"/>
    <property type="match status" value="1"/>
</dbReference>
<protein>
    <recommendedName>
        <fullName evidence="11">RecC C-terminal domain-containing protein</fullName>
    </recommendedName>
</protein>
<keyword evidence="3" id="KW-0227">DNA damage</keyword>
<dbReference type="InterPro" id="IPR041500">
    <property type="entry name" value="RecC_C"/>
</dbReference>